<dbReference type="GO" id="GO:0051246">
    <property type="term" value="P:regulation of protein metabolic process"/>
    <property type="evidence" value="ECO:0007669"/>
    <property type="project" value="UniProtKB-ARBA"/>
</dbReference>
<dbReference type="GO" id="GO:0030578">
    <property type="term" value="P:PML body organization"/>
    <property type="evidence" value="ECO:0007669"/>
    <property type="project" value="UniProtKB-ARBA"/>
</dbReference>
<keyword evidence="12" id="KW-0053">Apoptosis</keyword>
<keyword evidence="29" id="KW-0804">Transcription</keyword>
<evidence type="ECO:0000256" key="23">
    <source>
        <dbReference type="ARBA" id="ARBA00023054"/>
    </source>
</evidence>
<dbReference type="GO" id="GO:0001666">
    <property type="term" value="P:response to hypoxia"/>
    <property type="evidence" value="ECO:0007669"/>
    <property type="project" value="UniProtKB-ARBA"/>
</dbReference>
<keyword evidence="7" id="KW-0963">Cytoplasm</keyword>
<dbReference type="InterPro" id="IPR001841">
    <property type="entry name" value="Znf_RING"/>
</dbReference>
<dbReference type="GO" id="GO:0008285">
    <property type="term" value="P:negative regulation of cell population proliferation"/>
    <property type="evidence" value="ECO:0007669"/>
    <property type="project" value="UniProtKB-ARBA"/>
</dbReference>
<evidence type="ECO:0000256" key="2">
    <source>
        <dbReference type="ARBA" id="ARBA00004397"/>
    </source>
</evidence>
<keyword evidence="21" id="KW-0007">Acetylation</keyword>
<evidence type="ECO:0000256" key="1">
    <source>
        <dbReference type="ARBA" id="ARBA00004322"/>
    </source>
</evidence>
<feature type="compositionally biased region" description="Low complexity" evidence="33">
    <location>
        <begin position="576"/>
        <end position="585"/>
    </location>
</feature>
<evidence type="ECO:0000256" key="28">
    <source>
        <dbReference type="ARBA" id="ARBA00023159"/>
    </source>
</evidence>
<keyword evidence="11" id="KW-0399">Innate immunity</keyword>
<feature type="compositionally biased region" description="Basic and acidic residues" evidence="33">
    <location>
        <begin position="1"/>
        <end position="10"/>
    </location>
</feature>
<feature type="compositionally biased region" description="Polar residues" evidence="33">
    <location>
        <begin position="586"/>
        <end position="596"/>
    </location>
</feature>
<evidence type="ECO:0000256" key="31">
    <source>
        <dbReference type="ARBA" id="ARBA00068056"/>
    </source>
</evidence>
<dbReference type="GO" id="GO:0003713">
    <property type="term" value="F:transcription coactivator activity"/>
    <property type="evidence" value="ECO:0007669"/>
    <property type="project" value="UniProtKB-ARBA"/>
</dbReference>
<feature type="region of interest" description="Disordered" evidence="33">
    <location>
        <begin position="455"/>
        <end position="542"/>
    </location>
</feature>
<evidence type="ECO:0000256" key="32">
    <source>
        <dbReference type="PROSITE-ProRule" id="PRU00024"/>
    </source>
</evidence>
<keyword evidence="13" id="KW-0479">Metal-binding</keyword>
<evidence type="ECO:0000259" key="35">
    <source>
        <dbReference type="PROSITE" id="PS50119"/>
    </source>
</evidence>
<dbReference type="PROSITE" id="PS50089">
    <property type="entry name" value="ZF_RING_2"/>
    <property type="match status" value="1"/>
</dbReference>
<keyword evidence="19" id="KW-0832">Ubl conjugation</keyword>
<keyword evidence="17" id="KW-0256">Endoplasmic reticulum</keyword>
<dbReference type="CDD" id="cd19804">
    <property type="entry name" value="Bbox1_TRIM19_C-V"/>
    <property type="match status" value="1"/>
</dbReference>
<dbReference type="CDD" id="cd16579">
    <property type="entry name" value="RING-HC_PML_C-V"/>
    <property type="match status" value="1"/>
</dbReference>
<dbReference type="STRING" id="885580.ENSFDAP00000011132"/>
<dbReference type="GO" id="GO:0031901">
    <property type="term" value="C:early endosome membrane"/>
    <property type="evidence" value="ECO:0007669"/>
    <property type="project" value="UniProtKB-SubCell"/>
</dbReference>
<dbReference type="InterPro" id="IPR057617">
    <property type="entry name" value="PML_C"/>
</dbReference>
<evidence type="ECO:0000256" key="14">
    <source>
        <dbReference type="ARBA" id="ARBA00022737"/>
    </source>
</evidence>
<dbReference type="GO" id="GO:0045184">
    <property type="term" value="P:establishment of protein localization"/>
    <property type="evidence" value="ECO:0007669"/>
    <property type="project" value="UniProtKB-ARBA"/>
</dbReference>
<dbReference type="GO" id="GO:0090398">
    <property type="term" value="P:cellular senescence"/>
    <property type="evidence" value="ECO:0007669"/>
    <property type="project" value="UniProtKB-ARBA"/>
</dbReference>
<evidence type="ECO:0000256" key="13">
    <source>
        <dbReference type="ARBA" id="ARBA00022723"/>
    </source>
</evidence>
<keyword evidence="15" id="KW-0967">Endosome</keyword>
<dbReference type="SMART" id="SM00184">
    <property type="entry name" value="RING"/>
    <property type="match status" value="1"/>
</dbReference>
<dbReference type="eggNOG" id="KOG2177">
    <property type="taxonomic scope" value="Eukaryota"/>
</dbReference>
<dbReference type="SMART" id="SM00336">
    <property type="entry name" value="BBOX"/>
    <property type="match status" value="1"/>
</dbReference>
<feature type="compositionally biased region" description="Pro residues" evidence="33">
    <location>
        <begin position="20"/>
        <end position="30"/>
    </location>
</feature>
<evidence type="ECO:0000313" key="37">
    <source>
        <dbReference type="Proteomes" id="UP000028990"/>
    </source>
</evidence>
<dbReference type="EMBL" id="KN120660">
    <property type="protein sequence ID" value="KFO37995.1"/>
    <property type="molecule type" value="Genomic_DNA"/>
</dbReference>
<keyword evidence="14" id="KW-0677">Repeat</keyword>
<dbReference type="FunFam" id="3.30.40.10:FF:000178">
    <property type="entry name" value="PML isoform 6"/>
    <property type="match status" value="1"/>
</dbReference>
<dbReference type="PROSITE" id="PS00518">
    <property type="entry name" value="ZF_RING_1"/>
    <property type="match status" value="1"/>
</dbReference>
<dbReference type="GO" id="GO:0005789">
    <property type="term" value="C:endoplasmic reticulum membrane"/>
    <property type="evidence" value="ECO:0007669"/>
    <property type="project" value="UniProtKB-SubCell"/>
</dbReference>
<gene>
    <name evidence="36" type="ORF">H920_00605</name>
</gene>
<dbReference type="GO" id="GO:0016363">
    <property type="term" value="C:nuclear matrix"/>
    <property type="evidence" value="ECO:0007669"/>
    <property type="project" value="UniProtKB-ARBA"/>
</dbReference>
<dbReference type="Gene3D" id="3.30.40.10">
    <property type="entry name" value="Zinc/RING finger domain, C3HC4 (zinc finger)"/>
    <property type="match status" value="1"/>
</dbReference>
<evidence type="ECO:0000256" key="17">
    <source>
        <dbReference type="ARBA" id="ARBA00022824"/>
    </source>
</evidence>
<dbReference type="InterPro" id="IPR000315">
    <property type="entry name" value="Znf_B-box"/>
</dbReference>
<keyword evidence="9" id="KW-0597">Phosphoprotein</keyword>
<dbReference type="GO" id="GO:2001235">
    <property type="term" value="P:positive regulation of apoptotic signaling pathway"/>
    <property type="evidence" value="ECO:0007669"/>
    <property type="project" value="UniProtKB-ARBA"/>
</dbReference>
<keyword evidence="23" id="KW-0175">Coiled coil</keyword>
<evidence type="ECO:0000256" key="22">
    <source>
        <dbReference type="ARBA" id="ARBA00023015"/>
    </source>
</evidence>
<keyword evidence="28" id="KW-0010">Activator</keyword>
<evidence type="ECO:0000256" key="25">
    <source>
        <dbReference type="ARBA" id="ARBA00023118"/>
    </source>
</evidence>
<evidence type="ECO:0000256" key="7">
    <source>
        <dbReference type="ARBA" id="ARBA00022490"/>
    </source>
</evidence>
<organism evidence="36 37">
    <name type="scientific">Fukomys damarensis</name>
    <name type="common">Damaraland mole rat</name>
    <name type="synonym">Cryptomys damarensis</name>
    <dbReference type="NCBI Taxonomy" id="885580"/>
    <lineage>
        <taxon>Eukaryota</taxon>
        <taxon>Metazoa</taxon>
        <taxon>Chordata</taxon>
        <taxon>Craniata</taxon>
        <taxon>Vertebrata</taxon>
        <taxon>Euteleostomi</taxon>
        <taxon>Mammalia</taxon>
        <taxon>Eutheria</taxon>
        <taxon>Euarchontoglires</taxon>
        <taxon>Glires</taxon>
        <taxon>Rodentia</taxon>
        <taxon>Hystricomorpha</taxon>
        <taxon>Bathyergidae</taxon>
        <taxon>Fukomys</taxon>
    </lineage>
</organism>
<evidence type="ECO:0000256" key="5">
    <source>
        <dbReference type="ARBA" id="ARBA00004604"/>
    </source>
</evidence>
<evidence type="ECO:0000256" key="26">
    <source>
        <dbReference type="ARBA" id="ARBA00023125"/>
    </source>
</evidence>
<protein>
    <recommendedName>
        <fullName evidence="31">Protein PML</fullName>
    </recommendedName>
</protein>
<feature type="domain" description="B box-type" evidence="35">
    <location>
        <begin position="183"/>
        <end position="221"/>
    </location>
</feature>
<evidence type="ECO:0000256" key="20">
    <source>
        <dbReference type="ARBA" id="ARBA00022859"/>
    </source>
</evidence>
<keyword evidence="27" id="KW-0472">Membrane</keyword>
<dbReference type="PANTHER" id="PTHR25462">
    <property type="entry name" value="BONUS, ISOFORM C-RELATED"/>
    <property type="match status" value="1"/>
</dbReference>
<keyword evidence="26" id="KW-0238">DNA-binding</keyword>
<dbReference type="InterPro" id="IPR047153">
    <property type="entry name" value="TRIM45/56/19-like"/>
</dbReference>
<keyword evidence="18" id="KW-0862">Zinc</keyword>
<feature type="compositionally biased region" description="Polar residues" evidence="33">
    <location>
        <begin position="410"/>
        <end position="425"/>
    </location>
</feature>
<evidence type="ECO:0000256" key="18">
    <source>
        <dbReference type="ARBA" id="ARBA00022833"/>
    </source>
</evidence>
<keyword evidence="24" id="KW-0090">Biological rhythms</keyword>
<dbReference type="Pfam" id="PF12126">
    <property type="entry name" value="PML_CC"/>
    <property type="match status" value="1"/>
</dbReference>
<comment type="subcellular location">
    <subcellularLocation>
        <location evidence="4">Cytoplasm</location>
    </subcellularLocation>
    <subcellularLocation>
        <location evidence="3">Early endosome membrane</location>
        <topology evidence="3">Peripheral membrane protein</topology>
        <orientation evidence="3">Cytoplasmic side</orientation>
    </subcellularLocation>
    <subcellularLocation>
        <location evidence="2">Endoplasmic reticulum membrane</location>
        <topology evidence="2">Peripheral membrane protein</topology>
        <orientation evidence="2">Cytoplasmic side</orientation>
    </subcellularLocation>
    <subcellularLocation>
        <location evidence="1">Nucleus</location>
        <location evidence="1">PML body</location>
    </subcellularLocation>
    <subcellularLocation>
        <location evidence="5">Nucleus</location>
        <location evidence="5">Nucleolus</location>
    </subcellularLocation>
    <subcellularLocation>
        <location evidence="6">Nucleus</location>
        <location evidence="6">Nucleoplasm</location>
    </subcellularLocation>
</comment>
<dbReference type="InterPro" id="IPR013083">
    <property type="entry name" value="Znf_RING/FYVE/PHD"/>
</dbReference>
<evidence type="ECO:0000256" key="16">
    <source>
        <dbReference type="ARBA" id="ARBA00022771"/>
    </source>
</evidence>
<keyword evidence="10" id="KW-0945">Host-virus interaction</keyword>
<evidence type="ECO:0000256" key="15">
    <source>
        <dbReference type="ARBA" id="ARBA00022753"/>
    </source>
</evidence>
<dbReference type="SUPFAM" id="SSF57850">
    <property type="entry name" value="RING/U-box"/>
    <property type="match status" value="1"/>
</dbReference>
<evidence type="ECO:0000256" key="21">
    <source>
        <dbReference type="ARBA" id="ARBA00022990"/>
    </source>
</evidence>
<dbReference type="Gene3D" id="3.30.160.60">
    <property type="entry name" value="Classic Zinc Finger"/>
    <property type="match status" value="1"/>
</dbReference>
<evidence type="ECO:0000256" key="8">
    <source>
        <dbReference type="ARBA" id="ARBA00022499"/>
    </source>
</evidence>
<evidence type="ECO:0000256" key="27">
    <source>
        <dbReference type="ARBA" id="ARBA00023136"/>
    </source>
</evidence>
<keyword evidence="37" id="KW-1185">Reference proteome</keyword>
<dbReference type="GO" id="GO:0003677">
    <property type="term" value="F:DNA binding"/>
    <property type="evidence" value="ECO:0007669"/>
    <property type="project" value="UniProtKB-KW"/>
</dbReference>
<feature type="compositionally biased region" description="Polar residues" evidence="33">
    <location>
        <begin position="499"/>
        <end position="512"/>
    </location>
</feature>
<dbReference type="GO" id="GO:0010629">
    <property type="term" value="P:negative regulation of gene expression"/>
    <property type="evidence" value="ECO:0007669"/>
    <property type="project" value="UniProtKB-ARBA"/>
</dbReference>
<dbReference type="PROSITE" id="PS50119">
    <property type="entry name" value="ZF_BBOX"/>
    <property type="match status" value="2"/>
</dbReference>
<dbReference type="GO" id="GO:0045087">
    <property type="term" value="P:innate immune response"/>
    <property type="evidence" value="ECO:0007669"/>
    <property type="project" value="UniProtKB-KW"/>
</dbReference>
<accession>A0A091E5W8</accession>
<evidence type="ECO:0000256" key="12">
    <source>
        <dbReference type="ARBA" id="ARBA00022703"/>
    </source>
</evidence>
<dbReference type="GO" id="GO:0016605">
    <property type="term" value="C:PML body"/>
    <property type="evidence" value="ECO:0007669"/>
    <property type="project" value="UniProtKB-SubCell"/>
</dbReference>
<dbReference type="Pfam" id="PF25244">
    <property type="entry name" value="PML_C"/>
    <property type="match status" value="1"/>
</dbReference>
<evidence type="ECO:0000256" key="11">
    <source>
        <dbReference type="ARBA" id="ARBA00022588"/>
    </source>
</evidence>
<evidence type="ECO:0000256" key="4">
    <source>
        <dbReference type="ARBA" id="ARBA00004496"/>
    </source>
</evidence>
<keyword evidence="25" id="KW-0051">Antiviral defense</keyword>
<evidence type="ECO:0000256" key="33">
    <source>
        <dbReference type="SAM" id="MobiDB-lite"/>
    </source>
</evidence>
<dbReference type="GO" id="GO:0008270">
    <property type="term" value="F:zinc ion binding"/>
    <property type="evidence" value="ECO:0007669"/>
    <property type="project" value="UniProtKB-KW"/>
</dbReference>
<dbReference type="OrthoDB" id="10250935at2759"/>
<feature type="region of interest" description="Disordered" evidence="33">
    <location>
        <begin position="556"/>
        <end position="596"/>
    </location>
</feature>
<evidence type="ECO:0000256" key="3">
    <source>
        <dbReference type="ARBA" id="ARBA00004469"/>
    </source>
</evidence>
<keyword evidence="20" id="KW-0391">Immunity</keyword>
<feature type="domain" description="B box-type" evidence="35">
    <location>
        <begin position="123"/>
        <end position="165"/>
    </location>
</feature>
<reference evidence="36 37" key="1">
    <citation type="submission" date="2013-11" db="EMBL/GenBank/DDBJ databases">
        <title>The Damaraland mole rat (Fukomys damarensis) genome and evolution of African mole rats.</title>
        <authorList>
            <person name="Gladyshev V.N."/>
            <person name="Fang X."/>
        </authorList>
    </citation>
    <scope>NUCLEOTIDE SEQUENCE [LARGE SCALE GENOMIC DNA]</scope>
    <source>
        <tissue evidence="36">Liver</tissue>
    </source>
</reference>
<evidence type="ECO:0000256" key="30">
    <source>
        <dbReference type="ARBA" id="ARBA00023242"/>
    </source>
</evidence>
<feature type="region of interest" description="Disordered" evidence="33">
    <location>
        <begin position="1"/>
        <end position="46"/>
    </location>
</feature>
<dbReference type="GO" id="GO:0034504">
    <property type="term" value="P:protein localization to nucleus"/>
    <property type="evidence" value="ECO:0007669"/>
    <property type="project" value="UniProtKB-ARBA"/>
</dbReference>
<keyword evidence="8" id="KW-1017">Isopeptide bond</keyword>
<evidence type="ECO:0000256" key="6">
    <source>
        <dbReference type="ARBA" id="ARBA00004642"/>
    </source>
</evidence>
<dbReference type="Pfam" id="PF00643">
    <property type="entry name" value="zf-B_box"/>
    <property type="match status" value="1"/>
</dbReference>
<keyword evidence="22" id="KW-0805">Transcription regulation</keyword>
<evidence type="ECO:0000256" key="9">
    <source>
        <dbReference type="ARBA" id="ARBA00022553"/>
    </source>
</evidence>
<evidence type="ECO:0000313" key="36">
    <source>
        <dbReference type="EMBL" id="KFO37995.1"/>
    </source>
</evidence>
<dbReference type="PANTHER" id="PTHR25462:SF302">
    <property type="entry name" value="PROTEIN PML"/>
    <property type="match status" value="1"/>
</dbReference>
<dbReference type="GO" id="GO:0048511">
    <property type="term" value="P:rhythmic process"/>
    <property type="evidence" value="ECO:0007669"/>
    <property type="project" value="UniProtKB-KW"/>
</dbReference>
<proteinExistence type="predicted"/>
<dbReference type="GO" id="GO:0008630">
    <property type="term" value="P:intrinsic apoptotic signaling pathway in response to DNA damage"/>
    <property type="evidence" value="ECO:0007669"/>
    <property type="project" value="UniProtKB-ARBA"/>
</dbReference>
<sequence length="854" mass="95606">MQQEPAETRSPDLPQDSVPPQSPTMPPPEAPSEGHQPSPSHSPAEEAMDEEFQFLNCQGCQAQAKCPKLLPCLHTLCSACLETPGLQCPICQMPQPADAVPALDNVFFESLQRRLTMYRQIMDAQAACTRCKELADFWCFECEQLLCAKCFEAHQWFLKHEARPLAELRQHEAREFLDSTRKSNNIFCSNSNHRIPTQTSLYCRGCSKPLCCSCALLDRDHGDLRCDIGTEIQQWQSELDSMTLSLQEQDRAFEVVRAQVRSAVRQLGQARADTEEQIRAHVRQVIAHVQAQERELLEAVQVQYQQDYEGMAGRLSRLDAVLQRIRVGGTLVQRMKRYASDQEMLEMHGFLREALCRLRQEEPQHLQAPLRTNSFDEVKVRLQNLMSCIPQGTDAALPRRASPEAPRTPNDCSVTGQPNDAQKAQAQDLGLSEAQPAAEVQLVPRAHPVPIYAFSMRSPSSGEVSNIISPKKRKSCQTQCSRKSIKLESEEDKEVLSIPSPTKQPRPSTSRAVSPPHLDGPTQAKSPTVGKEVLQPNSTPVASVAVEADERIVVISSSEDSDAENSSFQELDDSSSESSDLQLEETNSLQVQNQSLTDPRAEDRPLVFFNLKIDNETQKISQLAAVNQESKFRVLIQPEDFNSVYTKAVSLEAGLRHFLSFLRSMHRPILACYKLWGAGLPSFFKALEDISRLWEFQEAISGFLAVLPLIQERVPGVRSYKLKNLAKTYLARKVSKHSALATVLAMRDLCRLLEVSPGPQLAQHVYPFIILQCFSSLQPLVQAGVLPWAETQLLALNRVSFLELLTAHRCDPHHGLKKYGQYLSPQSTSSPAQSSHHLQALRTYLDGLLLKEQA</sequence>
<dbReference type="GO" id="GO:0016525">
    <property type="term" value="P:negative regulation of angiogenesis"/>
    <property type="evidence" value="ECO:0007669"/>
    <property type="project" value="UniProtKB-ARBA"/>
</dbReference>
<keyword evidence="30" id="KW-0539">Nucleus</keyword>
<feature type="region of interest" description="Disordered" evidence="33">
    <location>
        <begin position="393"/>
        <end position="432"/>
    </location>
</feature>
<feature type="domain" description="RING-type" evidence="34">
    <location>
        <begin position="57"/>
        <end position="92"/>
    </location>
</feature>
<name>A0A091E5W8_FUKDA</name>
<dbReference type="GO" id="GO:0034097">
    <property type="term" value="P:response to cytokine"/>
    <property type="evidence" value="ECO:0007669"/>
    <property type="project" value="UniProtKB-ARBA"/>
</dbReference>
<keyword evidence="16 32" id="KW-0863">Zinc-finger</keyword>
<feature type="compositionally biased region" description="Polar residues" evidence="33">
    <location>
        <begin position="457"/>
        <end position="468"/>
    </location>
</feature>
<dbReference type="AlphaFoldDB" id="A0A091E5W8"/>
<evidence type="ECO:0000256" key="24">
    <source>
        <dbReference type="ARBA" id="ARBA00023108"/>
    </source>
</evidence>
<evidence type="ECO:0000256" key="10">
    <source>
        <dbReference type="ARBA" id="ARBA00022581"/>
    </source>
</evidence>
<dbReference type="InterPro" id="IPR021978">
    <property type="entry name" value="PML-like_CC"/>
</dbReference>
<evidence type="ECO:0000256" key="19">
    <source>
        <dbReference type="ARBA" id="ARBA00022843"/>
    </source>
</evidence>
<evidence type="ECO:0000256" key="29">
    <source>
        <dbReference type="ARBA" id="ARBA00023163"/>
    </source>
</evidence>
<dbReference type="InterPro" id="IPR017907">
    <property type="entry name" value="Znf_RING_CS"/>
</dbReference>
<dbReference type="GO" id="GO:0060341">
    <property type="term" value="P:regulation of cellular localization"/>
    <property type="evidence" value="ECO:0007669"/>
    <property type="project" value="UniProtKB-ARBA"/>
</dbReference>
<evidence type="ECO:0000259" key="34">
    <source>
        <dbReference type="PROSITE" id="PS50089"/>
    </source>
</evidence>
<dbReference type="Proteomes" id="UP000028990">
    <property type="component" value="Unassembled WGS sequence"/>
</dbReference>
<dbReference type="GO" id="GO:0005730">
    <property type="term" value="C:nucleolus"/>
    <property type="evidence" value="ECO:0007669"/>
    <property type="project" value="UniProtKB-SubCell"/>
</dbReference>
<dbReference type="GO" id="GO:0044790">
    <property type="term" value="P:suppression of viral release by host"/>
    <property type="evidence" value="ECO:0007669"/>
    <property type="project" value="UniProtKB-ARBA"/>
</dbReference>